<gene>
    <name evidence="9" type="primary">mtaB</name>
</gene>
<dbReference type="InterPro" id="IPR009081">
    <property type="entry name" value="PP-bd_ACP"/>
</dbReference>
<evidence type="ECO:0000313" key="9">
    <source>
        <dbReference type="EMBL" id="AAF19810.1"/>
    </source>
</evidence>
<dbReference type="PROSITE" id="PS52004">
    <property type="entry name" value="KS3_2"/>
    <property type="match status" value="2"/>
</dbReference>
<feature type="region of interest" description="N-terminal hotdog fold" evidence="5">
    <location>
        <begin position="1344"/>
        <end position="1468"/>
    </location>
</feature>
<feature type="region of interest" description="C-terminal hotdog fold" evidence="5">
    <location>
        <begin position="1484"/>
        <end position="1630"/>
    </location>
</feature>
<dbReference type="InterPro" id="IPR016035">
    <property type="entry name" value="Acyl_Trfase/lysoPLipase"/>
</dbReference>
<evidence type="ECO:0000259" key="8">
    <source>
        <dbReference type="PROSITE" id="PS52019"/>
    </source>
</evidence>
<dbReference type="GO" id="GO:0004315">
    <property type="term" value="F:3-oxoacyl-[acyl-carrier-protein] synthase activity"/>
    <property type="evidence" value="ECO:0007669"/>
    <property type="project" value="InterPro"/>
</dbReference>
<feature type="region of interest" description="C-terminal hotdog fold" evidence="5">
    <location>
        <begin position="3256"/>
        <end position="3402"/>
    </location>
</feature>
<dbReference type="Pfam" id="PF08659">
    <property type="entry name" value="KR"/>
    <property type="match status" value="2"/>
</dbReference>
<dbReference type="InterPro" id="IPR050091">
    <property type="entry name" value="PKS_NRPS_Biosynth_Enz"/>
</dbReference>
<dbReference type="InterPro" id="IPR001227">
    <property type="entry name" value="Ac_transferase_dom_sf"/>
</dbReference>
<dbReference type="Gene3D" id="1.10.1200.10">
    <property type="entry name" value="ACP-like"/>
    <property type="match status" value="3"/>
</dbReference>
<dbReference type="InterPro" id="IPR020807">
    <property type="entry name" value="PKS_DH"/>
</dbReference>
<organism evidence="9">
    <name type="scientific">Stigmatella aurantiaca</name>
    <dbReference type="NCBI Taxonomy" id="41"/>
    <lineage>
        <taxon>Bacteria</taxon>
        <taxon>Pseudomonadati</taxon>
        <taxon>Myxococcota</taxon>
        <taxon>Myxococcia</taxon>
        <taxon>Myxococcales</taxon>
        <taxon>Cystobacterineae</taxon>
        <taxon>Archangiaceae</taxon>
        <taxon>Stigmatella</taxon>
    </lineage>
</organism>
<dbReference type="Pfam" id="PF16197">
    <property type="entry name" value="KAsynt_C_assoc"/>
    <property type="match status" value="2"/>
</dbReference>
<feature type="domain" description="Ketosynthase family 3 (KS3)" evidence="7">
    <location>
        <begin position="2219"/>
        <end position="2647"/>
    </location>
</feature>
<name>Q9RFL0_STIAU</name>
<dbReference type="Gene3D" id="3.40.50.720">
    <property type="entry name" value="NAD(P)-binding Rossmann-like Domain"/>
    <property type="match status" value="2"/>
</dbReference>
<feature type="domain" description="Carrier" evidence="6">
    <location>
        <begin position="3902"/>
        <end position="3984"/>
    </location>
</feature>
<dbReference type="SUPFAM" id="SSF55048">
    <property type="entry name" value="Probable ACP-binding domain of malonyl-CoA ACP transacylase"/>
    <property type="match status" value="3"/>
</dbReference>
<feature type="active site" description="Proton acceptor; for dehydratase activity" evidence="5">
    <location>
        <position position="3148"/>
    </location>
</feature>
<evidence type="ECO:0000256" key="4">
    <source>
        <dbReference type="ARBA" id="ARBA00054155"/>
    </source>
</evidence>
<dbReference type="InterPro" id="IPR057326">
    <property type="entry name" value="KR_dom"/>
</dbReference>
<dbReference type="GO" id="GO:0005737">
    <property type="term" value="C:cytoplasm"/>
    <property type="evidence" value="ECO:0007669"/>
    <property type="project" value="TreeGrafter"/>
</dbReference>
<dbReference type="EMBL" id="AF188287">
    <property type="protein sequence ID" value="AAF19810.1"/>
    <property type="molecule type" value="Genomic_DNA"/>
</dbReference>
<dbReference type="Pfam" id="PF00698">
    <property type="entry name" value="Acyl_transf_1"/>
    <property type="match status" value="3"/>
</dbReference>
<dbReference type="SUPFAM" id="SSF52151">
    <property type="entry name" value="FabD/lysophospholipase-like"/>
    <property type="match status" value="3"/>
</dbReference>
<feature type="domain" description="PKS/mFAS DH" evidence="8">
    <location>
        <begin position="1344"/>
        <end position="1630"/>
    </location>
</feature>
<dbReference type="SMART" id="SM00823">
    <property type="entry name" value="PKS_PP"/>
    <property type="match status" value="3"/>
</dbReference>
<dbReference type="PROSITE" id="PS00606">
    <property type="entry name" value="KS3_1"/>
    <property type="match status" value="1"/>
</dbReference>
<dbReference type="PANTHER" id="PTHR43775">
    <property type="entry name" value="FATTY ACID SYNTHASE"/>
    <property type="match status" value="1"/>
</dbReference>
<dbReference type="SMART" id="SM00827">
    <property type="entry name" value="PKS_AT"/>
    <property type="match status" value="3"/>
</dbReference>
<evidence type="ECO:0000256" key="2">
    <source>
        <dbReference type="ARBA" id="ARBA00022553"/>
    </source>
</evidence>
<dbReference type="InterPro" id="IPR018201">
    <property type="entry name" value="Ketoacyl_synth_AS"/>
</dbReference>
<dbReference type="InterPro" id="IPR016039">
    <property type="entry name" value="Thiolase-like"/>
</dbReference>
<dbReference type="InterPro" id="IPR013968">
    <property type="entry name" value="PKS_KR"/>
</dbReference>
<keyword evidence="3" id="KW-0808">Transferase</keyword>
<dbReference type="GO" id="GO:0031177">
    <property type="term" value="F:phosphopantetheine binding"/>
    <property type="evidence" value="ECO:0007669"/>
    <property type="project" value="InterPro"/>
</dbReference>
<dbReference type="SMART" id="SM00826">
    <property type="entry name" value="PKS_DH"/>
    <property type="match status" value="2"/>
</dbReference>
<dbReference type="InterPro" id="IPR020806">
    <property type="entry name" value="PKS_PP-bd"/>
</dbReference>
<dbReference type="Gene3D" id="3.10.129.110">
    <property type="entry name" value="Polyketide synthase dehydratase"/>
    <property type="match status" value="2"/>
</dbReference>
<evidence type="ECO:0000259" key="7">
    <source>
        <dbReference type="PROSITE" id="PS52004"/>
    </source>
</evidence>
<dbReference type="SUPFAM" id="SSF53901">
    <property type="entry name" value="Thiolase-like"/>
    <property type="match status" value="2"/>
</dbReference>
<accession>Q9RFL0</accession>
<dbReference type="GO" id="GO:0004312">
    <property type="term" value="F:fatty acid synthase activity"/>
    <property type="evidence" value="ECO:0007669"/>
    <property type="project" value="TreeGrafter"/>
</dbReference>
<sequence>MSTEHGVGGVGRSTGQLRDWLVQQVASQVGLEAHTVRITEPFFSLGVGSVFATRLIAELARWLERPLSPTLVWEHPTIDKFARHLSGAEPPRAEMHAPGPEAAVDGAEPIAIVGLACRFPKAPDAKAFWRVLQEGRDCVTEVPSNRWDASLYYDPAPGTPGKIVTRYGAFLDSVDRFDPVFFGISPREAGQLDPQQRLMLELSWEALEDAGIAPRVLRGSRTGVFTGMVWRDYADLQTIHNAAPTLHTCTGYAGGIIANRISYALGLEGPSLAIDTACSSSLVAIHEACRSLRSGESSLALAGGVQLNLSPRTFMAVSAFGALAPDGRCRTFDARASGYVRGEGGGVLVLKPLSRALADGDAIYCLIRGSAVNNDGASNGLTAPNPKAQERLLRDAYAVAGMDPAQVHYVELHGTGTPLGDPIEAGALGAVLGAAREAERPLHVGSVKTNIGHLEAAAGIASVIKVALSIRHQQLPASLHFEQPNPRIPFDDLRLRVQTQLAPWPAEKDPAVAGISAFGFGGTNCHVVVEEHRGGSRTAAVPVSTPHAQSPRHPKTAFLFAGAGSAWWGMGRELLGAEPVFRARFEECDAAFRPLGGWSLVEALLAPRVRSRFEQGERQLPLVLAFQISLAALWRSWGIEPSATVGYSVGEWAAAQVAGILTIEEVFALAYHYIQVQKGVAGGVGMAVVGLSGAEVAERIAPYGGRISIASENGPRSTGLGGEAAALQDFTASMTAAGIFARLVEIDFYAHIPQVEALKPLFLQSCPVLRPSPGRVPMVSTVSGAFVDGGTLGAEYWASNFREPVRFATAMRTLLEGGYDVVLDVNPHPIHEHSVLENVRAGTASAEFIASMRRGEPSVEGLHRALTQLSQAGGPVRWERVVPGTGAGSSAPVRTELFVASARTEQALREQADRIAEQLRRDAASSLTDLCYTAGARRSHHEHRLALVAETRAALEEGLAAFARGEIRPNPSQGMVRPGEAPRLGFVFSGQGSFPLGSSVQLFEEEPSFRKAFERSERLFRAQTGASLIEALHAERESQHPPRTEIEQPLLFAFQVALAALWESWGIRPDAVVGHSVGEISAAHVAGVLSLEEALSLVVSRSRLMGRAAGQGGMATVEASPARIEPLLGKCGTDLAIAAVNGPENVVVSGALAALASLRDELTGQGLRVRVLNVNYAFHSAQMAPYLGDLDPVLRELKPKPPRLPIYSTVHGRLASASDFGTDHWRANVRERVLFAPAVEAMRADGHGAFVEISPHPVLLQPLSRILDASPASGASALFSTRRDRAPRAALLGNLGTLYTLGHEPSWKGVFPDLGRTVELPSYPWQRQRCWFDAAPQPLAEPVHPLLGRRVDAPPGQTVFEATFRSDRLQLLSDHRLYGTVVVAGASMLGMMLVAARQLWGEAPCALQDVLFLQPLVLGDTEDRLVQVSIATDGAFRILSWAGQGGEGTSSHWIEHATGRLERGGAEETEAGREVLSEVEARCRPLASAESFYEGIARQGLGLGRQFRWLEALWQGDREAFGRLRVPETDDGAEDYRFHPGLIDSCFQVLGAVAGFASIEGLAFVPIGVGRFALRGEARPPRFCHLVLRRGSGKANEASSVDLRLLDESGLVVAEVSGLVIRRAPREVMLRRDVTAPPLVLRTEWQPQMLSGASQAGPEAWLLLADRGGLAARLAEQLSSRGSRVEVLAAEENAQSMLGRIEAIDASGLACAGVVDLRGLDEGSSSDAVQGAVKRVQQLVTRRAAEALRLVLVTRGTQVTGSQDGSIAFEQAPLWGLGNVIALEHPELRCQRIDLDPSPGAPDAAQLAAELAAPGREDRVAFREGRRLVARLVRTKLPPAVRALPLEGDATYLIVGGLGGIGLELARWMVGRGARHLVLMGRSAPSAHAQETLAALRDAGATISVALGNVAEREALARVLGDIRAAMPPLRGVMHAAGVLDDGLLVRQSEERLARVLAPKIQGAMNLHRETVGDRLDFFVLFSSVSSVFGTSGQAGYASANAFLDALALHRRAQGLTALSINWGPWADVGMAARLPPEAGKSWSSFGLGLLAPSAGLAALERLLSSEAAQVVVAGASEAEAKGDFAPFFDALSSRKPEASRPASVGGALVGASPRELRARLLSLLQVQAATVLGLPPSAPIDPRRPLQELGLDSLMALQFRNSLAASLGRSLPATLLFDHPTLEKLFEFLARDLTPASEASPAKSRRPVKLPARDAEGAEPIAVVGMACRLPGSVRSPEEFWRLLANGVNAVREVPKDRWSLDTWYDPDPETPGKMYSRHGGFLDEVDPFDASFFGISAPEARSMDPQQRILLELGWEALESAGIAVDQLKGSPTGVFLGICLSDYALLELNSPDPTGINAYSGSGGVLSVAAGRIAYALGLEGPTLAVDTACSSSLVAAHLACQSLRNGECDLALVGGSNLLLSPRMSVYFSKLKALSPDGACKAFDSSANGYVRGEGAGVLVLKRLSEALADGDPILSVMRGTAVNQDGRSNGLTAPSRAAQERVIESALRQGGVSPLDVSYVEAHGTGTSLGDPIEVQALAAVLGKDRPRSAPLGIGSVKTNVGHLEGAAGVTSLIKAILALRHRELPRSLHFKTPSPHIPWDELPVEVISEHRPWRVPEGKRRILGVSSFGFSGTNAHVILEEAPEAGPRSKAPSIPERPELLVLSARAPQALQEAAVRFSAQLSGRAGGDAAMLHDVCYSANCRRSHHEHRLAVVARSRTEAAEALEAFLRGLAHPDVQAGYALPGAVPRVVFLFTGQGGQWPGTGRALLEEEPVFRSALQAADEVLKGLAGWSIIEELQRETPRFDQAAISQPAHFALQSALLALLRSWGIEPDAVAGSSIGEVAAAYAAGVLTLEEAMRITVARSRILHAVAGKGAMALVELSEEEATTEVAAYAQRLSVAAINSQNSTLLSGEAGAMDELLGALTARGVSCRRIGLDYASHSPAVEPYIDELKQALQGLRPQPAAIPIFSTVTGRLAEAGDFNSDYWARNLRQPVRLAPVLTTLAREDYTLFVELGPNAVMARPVQQCFQAVGKSATLLSTLRRGESERHTLRSLVGGLFIAGVTPAWNRLFPEGGSLVSLPSYPWQKERYWIASPTSARLQLPAPSQGVLHGRRVRSPLAESLFETDLSVEKMPFLREHLLHGALVVAGAAHVALALSALRELRGTAPVRLADIVFPRPLVLKEGVENPVSVVVGREQGGRSALRIQSPQGSEPEWVTHAEGWVLPASSQVEGPAQVALEELRARCPNGLEVSPVYKAMDAEGIGLGRRFQWVEQLWQGDGEALGRMRAAESADQHPSAPLHPGLIDSIFHVLRAVPGIGRGDGVPYIPIGIEGLCFLAPPRGVLWAHVKLRPEGSRDGETLSADFRLFEESGKTVAWIDGLIVKRAPREAFQRHEAQDLSEKLFQVRWQSMPLAPAVPERGPWLLVADRGPAGEELAARLKREGQVCHVLAAPESAVTGEALLQRVEEALALEAYRGVVYLSALEAEQESPQGKSQAALEGVSGAVQVLQAIAKLERGTPPRLWLVTRGAQALEESPRPLALAQAPLWGLGLAVRDEHPELRCTLIDLDPDPAADGVGCLFQELLTPDREDRIAWRGGARFAQRLSFLEAVPEPGTAPISPDGTYLITGGLGGIGLRCARWLVDAGARHLALLGRSGPSEAARSVLGALEAEGVTVRVLQADVAVREDVSKVLSALRVDMPPLRGVLHAAGLLDDALLVRQDRDRIQRVLQPKVAGALNLDLETRGDPLDFFVLFSSIAAMLGGEGQGNYSAANAFLDALAFARRAQGLPAHSLAWGPWAEVGMVAARSERSAHLAALGIESIPPDEGVAILGRLLRAASAHVGIFQIDWTRWQQRHAEGHAPLLAGILKQQAAAPSQDSSEEAPDIQELIRATPEERQKRAEAFLRREVTRILDLPRPLADGRLPLVRFGFDSLMSLKLKARLESTLGLSISAAKLLSGLSLDKLVALVLERIETLQPTPVSTDDQMEDFRF</sequence>
<dbReference type="SMART" id="SM00822">
    <property type="entry name" value="PKS_KR"/>
    <property type="match status" value="2"/>
</dbReference>
<dbReference type="FunFam" id="3.40.47.10:FF:000019">
    <property type="entry name" value="Polyketide synthase type I"/>
    <property type="match status" value="2"/>
</dbReference>
<feature type="region of interest" description="N-terminal hotdog fold" evidence="5">
    <location>
        <begin position="3116"/>
        <end position="3240"/>
    </location>
</feature>
<dbReference type="Gene3D" id="3.30.70.3290">
    <property type="match status" value="2"/>
</dbReference>
<dbReference type="InterPro" id="IPR049551">
    <property type="entry name" value="PKS_DH_C"/>
</dbReference>
<dbReference type="InterPro" id="IPR020841">
    <property type="entry name" value="PKS_Beta-ketoAc_synthase_dom"/>
</dbReference>
<dbReference type="SMART" id="SM00825">
    <property type="entry name" value="PKS_KS"/>
    <property type="match status" value="2"/>
</dbReference>
<dbReference type="SUPFAM" id="SSF51735">
    <property type="entry name" value="NAD(P)-binding Rossmann-fold domains"/>
    <property type="match status" value="4"/>
</dbReference>
<keyword evidence="2" id="KW-0597">Phosphoprotein</keyword>
<feature type="domain" description="Carrier" evidence="6">
    <location>
        <begin position="12"/>
        <end position="89"/>
    </location>
</feature>
<dbReference type="Pfam" id="PF21089">
    <property type="entry name" value="PKS_DH_N"/>
    <property type="match status" value="2"/>
</dbReference>
<proteinExistence type="predicted"/>
<feature type="active site" description="Proton acceptor; for dehydratase activity" evidence="5">
    <location>
        <position position="1375"/>
    </location>
</feature>
<feature type="domain" description="PKS/mFAS DH" evidence="8">
    <location>
        <begin position="3116"/>
        <end position="3402"/>
    </location>
</feature>
<dbReference type="InterPro" id="IPR014030">
    <property type="entry name" value="Ketoacyl_synth_N"/>
</dbReference>
<dbReference type="PROSITE" id="PS50075">
    <property type="entry name" value="CARRIER"/>
    <property type="match status" value="3"/>
</dbReference>
<dbReference type="InterPro" id="IPR016036">
    <property type="entry name" value="Malonyl_transacylase_ACP-bd"/>
</dbReference>
<dbReference type="Pfam" id="PF22621">
    <property type="entry name" value="CurL-like_PKS_C"/>
    <property type="match status" value="1"/>
</dbReference>
<dbReference type="InterPro" id="IPR036736">
    <property type="entry name" value="ACP-like_sf"/>
</dbReference>
<dbReference type="InterPro" id="IPR014043">
    <property type="entry name" value="Acyl_transferase_dom"/>
</dbReference>
<dbReference type="Gene3D" id="3.40.366.10">
    <property type="entry name" value="Malonyl-Coenzyme A Acyl Carrier Protein, domain 2"/>
    <property type="match status" value="3"/>
</dbReference>
<dbReference type="Pfam" id="PF00109">
    <property type="entry name" value="ketoacyl-synt"/>
    <property type="match status" value="2"/>
</dbReference>
<dbReference type="PANTHER" id="PTHR43775:SF37">
    <property type="entry name" value="SI:DKEY-61P9.11"/>
    <property type="match status" value="1"/>
</dbReference>
<evidence type="ECO:0000259" key="6">
    <source>
        <dbReference type="PROSITE" id="PS50075"/>
    </source>
</evidence>
<dbReference type="InterPro" id="IPR032821">
    <property type="entry name" value="PKS_assoc"/>
</dbReference>
<dbReference type="InterPro" id="IPR042104">
    <property type="entry name" value="PKS_dehydratase_sf"/>
</dbReference>
<dbReference type="GO" id="GO:0005886">
    <property type="term" value="C:plasma membrane"/>
    <property type="evidence" value="ECO:0007669"/>
    <property type="project" value="TreeGrafter"/>
</dbReference>
<reference evidence="9" key="1">
    <citation type="journal article" date="1999" name="J. Biol. Chem.">
        <title>New lessons for combinatorial biosynthesis from myxobacteria. The myxothiazol biosynthetic gene cluster of Stigmatella aurantiaca DW4/3-1.</title>
        <authorList>
            <person name="Silakowski B."/>
            <person name="Schairer H.U."/>
            <person name="Ehret H."/>
            <person name="Kunze B."/>
            <person name="Weinig S."/>
            <person name="Nordsiek G."/>
            <person name="Brandt P."/>
            <person name="Blocker H."/>
            <person name="Hofle G."/>
            <person name="Beyer S."/>
            <person name="Muller R."/>
        </authorList>
    </citation>
    <scope>NUCLEOTIDE SEQUENCE</scope>
    <source>
        <strain evidence="9">DW4/3-1</strain>
    </source>
</reference>
<dbReference type="CDD" id="cd00833">
    <property type="entry name" value="PKS"/>
    <property type="match status" value="2"/>
</dbReference>
<dbReference type="GO" id="GO:0006633">
    <property type="term" value="P:fatty acid biosynthetic process"/>
    <property type="evidence" value="ECO:0007669"/>
    <property type="project" value="InterPro"/>
</dbReference>
<dbReference type="InterPro" id="IPR049900">
    <property type="entry name" value="PKS_mFAS_DH"/>
</dbReference>
<dbReference type="SMART" id="SM01294">
    <property type="entry name" value="PKS_PP_betabranch"/>
    <property type="match status" value="2"/>
</dbReference>
<feature type="active site" description="Proton donor; for dehydratase activity" evidence="5">
    <location>
        <position position="3316"/>
    </location>
</feature>
<dbReference type="Gene3D" id="3.40.47.10">
    <property type="match status" value="2"/>
</dbReference>
<evidence type="ECO:0000256" key="3">
    <source>
        <dbReference type="ARBA" id="ARBA00022679"/>
    </source>
</evidence>
<feature type="active site" description="Proton donor; for dehydratase activity" evidence="5">
    <location>
        <position position="1544"/>
    </location>
</feature>
<dbReference type="GO" id="GO:0071770">
    <property type="term" value="P:DIM/DIP cell wall layer assembly"/>
    <property type="evidence" value="ECO:0007669"/>
    <property type="project" value="TreeGrafter"/>
</dbReference>
<keyword evidence="1" id="KW-0596">Phosphopantetheine</keyword>
<dbReference type="InterPro" id="IPR036291">
    <property type="entry name" value="NAD(P)-bd_dom_sf"/>
</dbReference>
<evidence type="ECO:0000256" key="5">
    <source>
        <dbReference type="PROSITE-ProRule" id="PRU01363"/>
    </source>
</evidence>
<dbReference type="InterPro" id="IPR049552">
    <property type="entry name" value="PKS_DH_N"/>
</dbReference>
<protein>
    <submittedName>
        <fullName evidence="9">MtaB</fullName>
    </submittedName>
</protein>
<evidence type="ECO:0000256" key="1">
    <source>
        <dbReference type="ARBA" id="ARBA00022450"/>
    </source>
</evidence>
<feature type="domain" description="Carrier" evidence="6">
    <location>
        <begin position="2119"/>
        <end position="2194"/>
    </location>
</feature>
<dbReference type="CDD" id="cd08955">
    <property type="entry name" value="KR_2_FAS_SDR_x"/>
    <property type="match status" value="2"/>
</dbReference>
<dbReference type="PROSITE" id="PS52019">
    <property type="entry name" value="PKS_MFAS_DH"/>
    <property type="match status" value="2"/>
</dbReference>
<comment type="function">
    <text evidence="4">Involved in production of the polyketide antibiotic thailandamide.</text>
</comment>
<feature type="domain" description="Ketosynthase family 3 (KS3)" evidence="7">
    <location>
        <begin position="107"/>
        <end position="531"/>
    </location>
</feature>
<dbReference type="Pfam" id="PF02801">
    <property type="entry name" value="Ketoacyl-synt_C"/>
    <property type="match status" value="2"/>
</dbReference>
<dbReference type="Pfam" id="PF00550">
    <property type="entry name" value="PP-binding"/>
    <property type="match status" value="3"/>
</dbReference>
<dbReference type="SUPFAM" id="SSF47336">
    <property type="entry name" value="ACP-like"/>
    <property type="match status" value="3"/>
</dbReference>
<dbReference type="Pfam" id="PF14765">
    <property type="entry name" value="PS-DH"/>
    <property type="match status" value="2"/>
</dbReference>
<dbReference type="InterPro" id="IPR014031">
    <property type="entry name" value="Ketoacyl_synth_C"/>
</dbReference>